<dbReference type="OrthoDB" id="346004at2"/>
<evidence type="ECO:0000256" key="6">
    <source>
        <dbReference type="ARBA" id="ARBA00023136"/>
    </source>
</evidence>
<feature type="transmembrane region" description="Helical" evidence="7">
    <location>
        <begin position="57"/>
        <end position="77"/>
    </location>
</feature>
<dbReference type="RefSeq" id="WP_119431480.1">
    <property type="nucleotide sequence ID" value="NZ_QWGE01000002.1"/>
</dbReference>
<feature type="transmembrane region" description="Helical" evidence="7">
    <location>
        <begin position="122"/>
        <end position="142"/>
    </location>
</feature>
<name>A0A399SGP9_9BACT</name>
<evidence type="ECO:0000256" key="5">
    <source>
        <dbReference type="ARBA" id="ARBA00022989"/>
    </source>
</evidence>
<comment type="caution">
    <text evidence="8">The sequence shown here is derived from an EMBL/GenBank/DDBJ whole genome shotgun (WGS) entry which is preliminary data.</text>
</comment>
<evidence type="ECO:0000256" key="2">
    <source>
        <dbReference type="ARBA" id="ARBA00006679"/>
    </source>
</evidence>
<comment type="subcellular location">
    <subcellularLocation>
        <location evidence="1">Cell membrane</location>
        <topology evidence="1">Multi-pass membrane protein</topology>
    </subcellularLocation>
</comment>
<gene>
    <name evidence="8" type="ORF">D1627_06830</name>
</gene>
<dbReference type="Proteomes" id="UP000266005">
    <property type="component" value="Unassembled WGS sequence"/>
</dbReference>
<proteinExistence type="inferred from homology"/>
<evidence type="ECO:0000313" key="9">
    <source>
        <dbReference type="Proteomes" id="UP000266005"/>
    </source>
</evidence>
<dbReference type="EMBL" id="QWGE01000002">
    <property type="protein sequence ID" value="RIJ41733.1"/>
    <property type="molecule type" value="Genomic_DNA"/>
</dbReference>
<evidence type="ECO:0000313" key="8">
    <source>
        <dbReference type="EMBL" id="RIJ41733.1"/>
    </source>
</evidence>
<organism evidence="8 9">
    <name type="scientific">Pontibacter oryzae</name>
    <dbReference type="NCBI Taxonomy" id="2304593"/>
    <lineage>
        <taxon>Bacteria</taxon>
        <taxon>Pseudomonadati</taxon>
        <taxon>Bacteroidota</taxon>
        <taxon>Cytophagia</taxon>
        <taxon>Cytophagales</taxon>
        <taxon>Hymenobacteraceae</taxon>
        <taxon>Pontibacter</taxon>
    </lineage>
</organism>
<evidence type="ECO:0000256" key="1">
    <source>
        <dbReference type="ARBA" id="ARBA00004651"/>
    </source>
</evidence>
<feature type="transmembrane region" description="Helical" evidence="7">
    <location>
        <begin position="6"/>
        <end position="28"/>
    </location>
</feature>
<reference evidence="9" key="1">
    <citation type="submission" date="2018-08" db="EMBL/GenBank/DDBJ databases">
        <title>Mucilaginibacter sp. MYSH2.</title>
        <authorList>
            <person name="Seo T."/>
        </authorList>
    </citation>
    <scope>NUCLEOTIDE SEQUENCE [LARGE SCALE GENOMIC DNA]</scope>
    <source>
        <strain evidence="9">KIRAN</strain>
    </source>
</reference>
<keyword evidence="9" id="KW-1185">Reference proteome</keyword>
<evidence type="ECO:0000256" key="3">
    <source>
        <dbReference type="ARBA" id="ARBA00022475"/>
    </source>
</evidence>
<dbReference type="AlphaFoldDB" id="A0A399SGP9"/>
<evidence type="ECO:0000256" key="4">
    <source>
        <dbReference type="ARBA" id="ARBA00022692"/>
    </source>
</evidence>
<sequence length="153" mass="16902">MTLKDRILLTGDTWSLTVVRFFLGLIILPHGAQKLLGWFGGHGAAAFLQFFESVSSLPGWLGWLVIIIEFIGSLCLILGFWTRVWALSFIGLFVGIILTVHIPNGFFMNWGGNQAGEGFEYHLLVIGMAWALVIGGAGRLSIDQTMASEERKF</sequence>
<feature type="transmembrane region" description="Helical" evidence="7">
    <location>
        <begin position="84"/>
        <end position="102"/>
    </location>
</feature>
<dbReference type="Pfam" id="PF07681">
    <property type="entry name" value="DoxX"/>
    <property type="match status" value="1"/>
</dbReference>
<comment type="similarity">
    <text evidence="2">Belongs to the DoxX family.</text>
</comment>
<keyword evidence="4 7" id="KW-0812">Transmembrane</keyword>
<protein>
    <submittedName>
        <fullName evidence="8">DoxX family protein</fullName>
    </submittedName>
</protein>
<accession>A0A399SGP9</accession>
<keyword evidence="6 7" id="KW-0472">Membrane</keyword>
<dbReference type="PANTHER" id="PTHR33452:SF1">
    <property type="entry name" value="INNER MEMBRANE PROTEIN YPHA-RELATED"/>
    <property type="match status" value="1"/>
</dbReference>
<dbReference type="PANTHER" id="PTHR33452">
    <property type="entry name" value="OXIDOREDUCTASE CATD-RELATED"/>
    <property type="match status" value="1"/>
</dbReference>
<evidence type="ECO:0000256" key="7">
    <source>
        <dbReference type="SAM" id="Phobius"/>
    </source>
</evidence>
<dbReference type="InterPro" id="IPR032808">
    <property type="entry name" value="DoxX"/>
</dbReference>
<dbReference type="GO" id="GO:0005886">
    <property type="term" value="C:plasma membrane"/>
    <property type="evidence" value="ECO:0007669"/>
    <property type="project" value="UniProtKB-SubCell"/>
</dbReference>
<keyword evidence="5 7" id="KW-1133">Transmembrane helix</keyword>
<keyword evidence="3" id="KW-1003">Cell membrane</keyword>
<dbReference type="InterPro" id="IPR051907">
    <property type="entry name" value="DoxX-like_oxidoreductase"/>
</dbReference>